<dbReference type="EMBL" id="UIHC01000078">
    <property type="protein sequence ID" value="SUZ33826.1"/>
    <property type="molecule type" value="Genomic_DNA"/>
</dbReference>
<evidence type="ECO:0008006" key="3">
    <source>
        <dbReference type="Google" id="ProtNLM"/>
    </source>
</evidence>
<dbReference type="RefSeq" id="WP_121097028.1">
    <property type="nucleotide sequence ID" value="NZ_UIHC01000078.1"/>
</dbReference>
<name>A0A3B0N1C3_9RHOB</name>
<keyword evidence="2" id="KW-1185">Reference proteome</keyword>
<gene>
    <name evidence="1" type="ORF">ROE7235_03601</name>
</gene>
<sequence>MASVTTNIEQNGAAAEPFSDALVRVLERMAQLSPTYRRVAALSHVTDAELAAQGTTRQDAATRVFGSRFYA</sequence>
<dbReference type="OrthoDB" id="7867799at2"/>
<evidence type="ECO:0000313" key="2">
    <source>
        <dbReference type="Proteomes" id="UP000272908"/>
    </source>
</evidence>
<proteinExistence type="predicted"/>
<reference evidence="2" key="1">
    <citation type="submission" date="2018-08" db="EMBL/GenBank/DDBJ databases">
        <authorList>
            <person name="Rodrigo-Torres L."/>
            <person name="Arahal R. D."/>
            <person name="Lucena T."/>
        </authorList>
    </citation>
    <scope>NUCLEOTIDE SEQUENCE [LARGE SCALE GENOMIC DNA]</scope>
    <source>
        <strain evidence="2">CECT 7235</strain>
    </source>
</reference>
<evidence type="ECO:0000313" key="1">
    <source>
        <dbReference type="EMBL" id="SUZ33826.1"/>
    </source>
</evidence>
<accession>A0A3B0N1C3</accession>
<dbReference type="Proteomes" id="UP000272908">
    <property type="component" value="Unassembled WGS sequence"/>
</dbReference>
<protein>
    <recommendedName>
        <fullName evidence="3">DUF1127 domain-containing protein</fullName>
    </recommendedName>
</protein>
<organism evidence="1 2">
    <name type="scientific">Roseinatronobacter ekhonensis</name>
    <dbReference type="NCBI Taxonomy" id="254356"/>
    <lineage>
        <taxon>Bacteria</taxon>
        <taxon>Pseudomonadati</taxon>
        <taxon>Pseudomonadota</taxon>
        <taxon>Alphaproteobacteria</taxon>
        <taxon>Rhodobacterales</taxon>
        <taxon>Paracoccaceae</taxon>
        <taxon>Roseinatronobacter</taxon>
    </lineage>
</organism>
<dbReference type="AlphaFoldDB" id="A0A3B0N1C3"/>